<feature type="binding site" evidence="8">
    <location>
        <position position="92"/>
    </location>
    <ligand>
        <name>Fe cation</name>
        <dbReference type="ChEBI" id="CHEBI:24875"/>
    </ligand>
</feature>
<evidence type="ECO:0000256" key="3">
    <source>
        <dbReference type="ARBA" id="ARBA00022833"/>
    </source>
</evidence>
<dbReference type="Gene3D" id="3.30.1490.190">
    <property type="match status" value="1"/>
</dbReference>
<comment type="cofactor">
    <cofactor evidence="7">
        <name>Zn(2+)</name>
        <dbReference type="ChEBI" id="CHEBI:29105"/>
    </cofactor>
    <text evidence="7">Binds 1 zinc ion per subunit.</text>
</comment>
<dbReference type="GO" id="GO:0008270">
    <property type="term" value="F:zinc ion binding"/>
    <property type="evidence" value="ECO:0007669"/>
    <property type="project" value="TreeGrafter"/>
</dbReference>
<keyword evidence="8" id="KW-0408">Iron</keyword>
<evidence type="ECO:0000313" key="10">
    <source>
        <dbReference type="Proteomes" id="UP000320781"/>
    </source>
</evidence>
<proteinExistence type="inferred from homology"/>
<accession>A0A523QG97</accession>
<evidence type="ECO:0000256" key="8">
    <source>
        <dbReference type="PIRSR" id="PIRSR602481-2"/>
    </source>
</evidence>
<keyword evidence="2" id="KW-0678">Repressor</keyword>
<keyword evidence="3 7" id="KW-0862">Zinc</keyword>
<comment type="similarity">
    <text evidence="1">Belongs to the Fur family.</text>
</comment>
<dbReference type="GO" id="GO:0045892">
    <property type="term" value="P:negative regulation of DNA-templated transcription"/>
    <property type="evidence" value="ECO:0007669"/>
    <property type="project" value="TreeGrafter"/>
</dbReference>
<feature type="binding site" evidence="7">
    <location>
        <position position="144"/>
    </location>
    <ligand>
        <name>Zn(2+)</name>
        <dbReference type="ChEBI" id="CHEBI:29105"/>
    </ligand>
</feature>
<dbReference type="GO" id="GO:1900376">
    <property type="term" value="P:regulation of secondary metabolite biosynthetic process"/>
    <property type="evidence" value="ECO:0007669"/>
    <property type="project" value="TreeGrafter"/>
</dbReference>
<dbReference type="PANTHER" id="PTHR33202">
    <property type="entry name" value="ZINC UPTAKE REGULATION PROTEIN"/>
    <property type="match status" value="1"/>
</dbReference>
<dbReference type="GO" id="GO:0003700">
    <property type="term" value="F:DNA-binding transcription factor activity"/>
    <property type="evidence" value="ECO:0007669"/>
    <property type="project" value="InterPro"/>
</dbReference>
<dbReference type="Proteomes" id="UP000320781">
    <property type="component" value="Unassembled WGS sequence"/>
</dbReference>
<evidence type="ECO:0000256" key="5">
    <source>
        <dbReference type="ARBA" id="ARBA00023125"/>
    </source>
</evidence>
<evidence type="ECO:0000256" key="7">
    <source>
        <dbReference type="PIRSR" id="PIRSR602481-1"/>
    </source>
</evidence>
<dbReference type="PANTHER" id="PTHR33202:SF7">
    <property type="entry name" value="FERRIC UPTAKE REGULATION PROTEIN"/>
    <property type="match status" value="1"/>
</dbReference>
<protein>
    <submittedName>
        <fullName evidence="9">Transcriptional repressor</fullName>
    </submittedName>
</protein>
<evidence type="ECO:0000256" key="6">
    <source>
        <dbReference type="ARBA" id="ARBA00023163"/>
    </source>
</evidence>
<keyword evidence="4" id="KW-0805">Transcription regulation</keyword>
<evidence type="ECO:0000256" key="4">
    <source>
        <dbReference type="ARBA" id="ARBA00023015"/>
    </source>
</evidence>
<evidence type="ECO:0000256" key="1">
    <source>
        <dbReference type="ARBA" id="ARBA00007957"/>
    </source>
</evidence>
<dbReference type="EMBL" id="SOKU01000323">
    <property type="protein sequence ID" value="TES84467.1"/>
    <property type="molecule type" value="Genomic_DNA"/>
</dbReference>
<keyword evidence="5" id="KW-0238">DNA-binding</keyword>
<sequence length="148" mass="17224">MAGPPWLHGRLRNAGFRLTLPRQAILNIFAENLKHLSAEEVFLSVHKNYPGIGLATVYRTLDLLTQMGLILKFDFGEGWNRYELASEAIKEHHHHMVCTRCGRIIDYSDFMDKEVEFLKGLEAELSKKHKFKINNHQIHFYGLCERCQ</sequence>
<reference evidence="9 10" key="1">
    <citation type="submission" date="2019-03" db="EMBL/GenBank/DDBJ databases">
        <title>Metabolic potential of uncultured bacteria and archaea associated with petroleum seepage in deep-sea sediments.</title>
        <authorList>
            <person name="Dong X."/>
            <person name="Hubert C."/>
        </authorList>
    </citation>
    <scope>NUCLEOTIDE SEQUENCE [LARGE SCALE GENOMIC DNA]</scope>
    <source>
        <strain evidence="9">E44_bin92</strain>
    </source>
</reference>
<evidence type="ECO:0000313" key="9">
    <source>
        <dbReference type="EMBL" id="TES84467.1"/>
    </source>
</evidence>
<feature type="binding site" evidence="8">
    <location>
        <position position="136"/>
    </location>
    <ligand>
        <name>Fe cation</name>
        <dbReference type="ChEBI" id="CHEBI:24875"/>
    </ligand>
</feature>
<feature type="binding site" evidence="7">
    <location>
        <position position="147"/>
    </location>
    <ligand>
        <name>Zn(2+)</name>
        <dbReference type="ChEBI" id="CHEBI:29105"/>
    </ligand>
</feature>
<dbReference type="InterPro" id="IPR043135">
    <property type="entry name" value="Fur_C"/>
</dbReference>
<organism evidence="9 10">
    <name type="scientific">Aerophobetes bacterium</name>
    <dbReference type="NCBI Taxonomy" id="2030807"/>
    <lineage>
        <taxon>Bacteria</taxon>
        <taxon>Candidatus Aerophobota</taxon>
    </lineage>
</organism>
<name>A0A523QG97_UNCAE</name>
<dbReference type="AlphaFoldDB" id="A0A523QG97"/>
<dbReference type="SUPFAM" id="SSF46785">
    <property type="entry name" value="Winged helix' DNA-binding domain"/>
    <property type="match status" value="1"/>
</dbReference>
<dbReference type="InterPro" id="IPR002481">
    <property type="entry name" value="FUR"/>
</dbReference>
<evidence type="ECO:0000256" key="2">
    <source>
        <dbReference type="ARBA" id="ARBA00022491"/>
    </source>
</evidence>
<keyword evidence="6" id="KW-0804">Transcription</keyword>
<dbReference type="InterPro" id="IPR036388">
    <property type="entry name" value="WH-like_DNA-bd_sf"/>
</dbReference>
<gene>
    <name evidence="9" type="ORF">E3J95_06610</name>
</gene>
<dbReference type="Pfam" id="PF01475">
    <property type="entry name" value="FUR"/>
    <property type="match status" value="1"/>
</dbReference>
<dbReference type="CDD" id="cd07153">
    <property type="entry name" value="Fur_like"/>
    <property type="match status" value="1"/>
</dbReference>
<feature type="binding site" evidence="8">
    <location>
        <position position="116"/>
    </location>
    <ligand>
        <name>Fe cation</name>
        <dbReference type="ChEBI" id="CHEBI:24875"/>
    </ligand>
</feature>
<dbReference type="InterPro" id="IPR036390">
    <property type="entry name" value="WH_DNA-bd_sf"/>
</dbReference>
<keyword evidence="7" id="KW-0479">Metal-binding</keyword>
<dbReference type="GO" id="GO:0000976">
    <property type="term" value="F:transcription cis-regulatory region binding"/>
    <property type="evidence" value="ECO:0007669"/>
    <property type="project" value="TreeGrafter"/>
</dbReference>
<comment type="caution">
    <text evidence="9">The sequence shown here is derived from an EMBL/GenBank/DDBJ whole genome shotgun (WGS) entry which is preliminary data.</text>
</comment>
<comment type="cofactor">
    <cofactor evidence="8">
        <name>Mn(2+)</name>
        <dbReference type="ChEBI" id="CHEBI:29035"/>
    </cofactor>
    <cofactor evidence="8">
        <name>Fe(2+)</name>
        <dbReference type="ChEBI" id="CHEBI:29033"/>
    </cofactor>
    <text evidence="8">Binds 1 Mn(2+) or Fe(2+) ion per subunit.</text>
</comment>
<feature type="binding site" evidence="7">
    <location>
        <position position="98"/>
    </location>
    <ligand>
        <name>Zn(2+)</name>
        <dbReference type="ChEBI" id="CHEBI:29105"/>
    </ligand>
</feature>
<feature type="binding site" evidence="7">
    <location>
        <position position="101"/>
    </location>
    <ligand>
        <name>Zn(2+)</name>
        <dbReference type="ChEBI" id="CHEBI:29105"/>
    </ligand>
</feature>
<dbReference type="Gene3D" id="1.10.10.10">
    <property type="entry name" value="Winged helix-like DNA-binding domain superfamily/Winged helix DNA-binding domain"/>
    <property type="match status" value="1"/>
</dbReference>